<gene>
    <name evidence="2" type="ORF">BN2614_LOCUS3</name>
</gene>
<sequence>MHASARERWAKALHGQSSGVRGRHRAQEENTNAQGRVRASQQPRAKSRCSTSPAAKGTESKQQKACSRRPYGTCSVARRRQGAAGTQWGTRHQLAPLEGTLAKCMVVTRQCLFLEFIQATSNDTQQPPPHFPWRPPVRTQVTLLRTDA</sequence>
<accession>A0A9X9LPW8</accession>
<evidence type="ECO:0000256" key="1">
    <source>
        <dbReference type="SAM" id="MobiDB-lite"/>
    </source>
</evidence>
<feature type="non-terminal residue" evidence="2">
    <location>
        <position position="148"/>
    </location>
</feature>
<name>A0A9X9LPW8_GULGU</name>
<comment type="caution">
    <text evidence="2">The sequence shown here is derived from an EMBL/GenBank/DDBJ whole genome shotgun (WGS) entry which is preliminary data.</text>
</comment>
<dbReference type="Proteomes" id="UP000269945">
    <property type="component" value="Unassembled WGS sequence"/>
</dbReference>
<keyword evidence="3" id="KW-1185">Reference proteome</keyword>
<dbReference type="AlphaFoldDB" id="A0A9X9LPW8"/>
<feature type="region of interest" description="Disordered" evidence="1">
    <location>
        <begin position="1"/>
        <end position="68"/>
    </location>
</feature>
<feature type="compositionally biased region" description="Polar residues" evidence="1">
    <location>
        <begin position="29"/>
        <end position="53"/>
    </location>
</feature>
<protein>
    <submittedName>
        <fullName evidence="2">Uncharacterized protein</fullName>
    </submittedName>
</protein>
<reference evidence="2 3" key="1">
    <citation type="submission" date="2018-10" db="EMBL/GenBank/DDBJ databases">
        <authorList>
            <person name="Ekblom R."/>
            <person name="Jareborg N."/>
        </authorList>
    </citation>
    <scope>NUCLEOTIDE SEQUENCE [LARGE SCALE GENOMIC DNA]</scope>
    <source>
        <tissue evidence="2">Muscle</tissue>
    </source>
</reference>
<organism evidence="2 3">
    <name type="scientific">Gulo gulo</name>
    <name type="common">Wolverine</name>
    <name type="synonym">Gluton</name>
    <dbReference type="NCBI Taxonomy" id="48420"/>
    <lineage>
        <taxon>Eukaryota</taxon>
        <taxon>Metazoa</taxon>
        <taxon>Chordata</taxon>
        <taxon>Craniata</taxon>
        <taxon>Vertebrata</taxon>
        <taxon>Euteleostomi</taxon>
        <taxon>Mammalia</taxon>
        <taxon>Eutheria</taxon>
        <taxon>Laurasiatheria</taxon>
        <taxon>Carnivora</taxon>
        <taxon>Caniformia</taxon>
        <taxon>Musteloidea</taxon>
        <taxon>Mustelidae</taxon>
        <taxon>Guloninae</taxon>
        <taxon>Gulo</taxon>
    </lineage>
</organism>
<evidence type="ECO:0000313" key="3">
    <source>
        <dbReference type="Proteomes" id="UP000269945"/>
    </source>
</evidence>
<dbReference type="EMBL" id="CYRY02010840">
    <property type="protein sequence ID" value="VCW78843.1"/>
    <property type="molecule type" value="Genomic_DNA"/>
</dbReference>
<proteinExistence type="predicted"/>
<evidence type="ECO:0000313" key="2">
    <source>
        <dbReference type="EMBL" id="VCW78843.1"/>
    </source>
</evidence>
<feature type="compositionally biased region" description="Basic and acidic residues" evidence="1">
    <location>
        <begin position="1"/>
        <end position="10"/>
    </location>
</feature>